<dbReference type="SUPFAM" id="SSF46785">
    <property type="entry name" value="Winged helix' DNA-binding domain"/>
    <property type="match status" value="1"/>
</dbReference>
<dbReference type="Pfam" id="PF00392">
    <property type="entry name" value="GntR"/>
    <property type="match status" value="1"/>
</dbReference>
<evidence type="ECO:0000313" key="6">
    <source>
        <dbReference type="EMBL" id="CAP56632.1"/>
    </source>
</evidence>
<dbReference type="SMART" id="SM00345">
    <property type="entry name" value="HTH_GNTR"/>
    <property type="match status" value="1"/>
</dbReference>
<keyword evidence="1" id="KW-0805">Transcription regulation</keyword>
<dbReference type="CDD" id="cd07377">
    <property type="entry name" value="WHTH_GntR"/>
    <property type="match status" value="1"/>
</dbReference>
<dbReference type="SUPFAM" id="SSF64288">
    <property type="entry name" value="Chorismate lyase-like"/>
    <property type="match status" value="1"/>
</dbReference>
<evidence type="ECO:0000256" key="3">
    <source>
        <dbReference type="ARBA" id="ARBA00023163"/>
    </source>
</evidence>
<dbReference type="InterPro" id="IPR050679">
    <property type="entry name" value="Bact_HTH_transcr_reg"/>
</dbReference>
<dbReference type="Gene3D" id="3.40.1410.10">
    <property type="entry name" value="Chorismate lyase-like"/>
    <property type="match status" value="1"/>
</dbReference>
<accession>A9HPU0</accession>
<dbReference type="GO" id="GO:0045892">
    <property type="term" value="P:negative regulation of DNA-templated transcription"/>
    <property type="evidence" value="ECO:0007669"/>
    <property type="project" value="TreeGrafter"/>
</dbReference>
<evidence type="ECO:0000256" key="2">
    <source>
        <dbReference type="ARBA" id="ARBA00023125"/>
    </source>
</evidence>
<sequence length="291" mass="31781">MTGQPVRLQTACEGPMVPSPLYQQIAERLRQEIDASKPGTKLASEPALANAWGVSRFTVSRAVEALVDEGLVVRRQGAGTFVADRPLRRTPGMLLSFTEAVKAAGRVATHRLCAFEKWPGNGVPPFESDGPVTVMDRLRYVDGVPIARHHSVVPEELVTATGLTRQIAAREDFSFYRFLATHGYPVASASERLSGRLATPDEQVLLGLNDPAVLIVVHRQSFDASGRLLDMVEAVYDARHYYYESRLIRNATADREPVNDKTDASSTVDGGPGLDFGRGRLAGRKLSGKKR</sequence>
<feature type="region of interest" description="Disordered" evidence="4">
    <location>
        <begin position="254"/>
        <end position="291"/>
    </location>
</feature>
<reference evidence="6 7" key="1">
    <citation type="journal article" date="2009" name="BMC Genomics">
        <title>Complete genome sequence of the sugarcane nitrogen-fixing endophyte Gluconacetobacter diazotrophicus Pal5.</title>
        <authorList>
            <person name="Bertalan M."/>
            <person name="Albano R."/>
            <person name="Padua V."/>
            <person name="Rouws L."/>
            <person name="Rojas C."/>
            <person name="Hemerly A."/>
            <person name="Teixeira K."/>
            <person name="Schwab S."/>
            <person name="Araujo J."/>
            <person name="Oliveira A."/>
            <person name="Franca L."/>
            <person name="Magalhaes V."/>
            <person name="Alqueres S."/>
            <person name="Cardoso A."/>
            <person name="Almeida W."/>
            <person name="Loureiro M.M."/>
            <person name="Nogueira E."/>
            <person name="Cidade D."/>
            <person name="Oliveira D."/>
            <person name="Simao T."/>
            <person name="Macedo J."/>
            <person name="Valadao A."/>
            <person name="Dreschsel M."/>
            <person name="Freitas F."/>
            <person name="Vidal M."/>
            <person name="Guedes H."/>
            <person name="Rodrigues E."/>
            <person name="Meneses C."/>
            <person name="Brioso P."/>
            <person name="Pozzer L."/>
            <person name="Figueiredo D."/>
            <person name="Montano H."/>
            <person name="Junior J."/>
            <person name="Filho G."/>
            <person name="Flores V."/>
            <person name="Ferreira B."/>
            <person name="Branco A."/>
            <person name="Gonzalez P."/>
            <person name="Guillobel H."/>
            <person name="Lemos M."/>
            <person name="Seibel L."/>
            <person name="Macedo J."/>
            <person name="Alves-Ferreira M."/>
            <person name="Sachetto-Martins G."/>
            <person name="Coelho A."/>
            <person name="Santos E."/>
            <person name="Amaral G."/>
            <person name="Neves A."/>
            <person name="Pacheco A.B."/>
            <person name="Carvalho D."/>
            <person name="Lery L."/>
            <person name="Bisch P."/>
            <person name="Rossle S.C."/>
            <person name="Urmenyi T."/>
            <person name="Kruger W.V."/>
            <person name="Martins O."/>
            <person name="Baldani J.I."/>
            <person name="Ferreira P.C."/>
        </authorList>
    </citation>
    <scope>NUCLEOTIDE SEQUENCE [LARGE SCALE GENOMIC DNA]</scope>
    <source>
        <strain evidence="7">ATCC 49037 / DSM 5601 / CCUG 37298 / CIP 103539 / LMG 7603 / PAl5</strain>
    </source>
</reference>
<dbReference type="GO" id="GO:0003700">
    <property type="term" value="F:DNA-binding transcription factor activity"/>
    <property type="evidence" value="ECO:0007669"/>
    <property type="project" value="InterPro"/>
</dbReference>
<dbReference type="InterPro" id="IPR036388">
    <property type="entry name" value="WH-like_DNA-bd_sf"/>
</dbReference>
<dbReference type="AlphaFoldDB" id="A9HPU0"/>
<keyword evidence="2" id="KW-0238">DNA-binding</keyword>
<name>A9HPU0_GLUDA</name>
<dbReference type="InterPro" id="IPR011663">
    <property type="entry name" value="UTRA"/>
</dbReference>
<keyword evidence="3" id="KW-0804">Transcription</keyword>
<dbReference type="PANTHER" id="PTHR44846">
    <property type="entry name" value="MANNOSYL-D-GLYCERATE TRANSPORT/METABOLISM SYSTEM REPRESSOR MNGR-RELATED"/>
    <property type="match status" value="1"/>
</dbReference>
<dbReference type="PROSITE" id="PS50949">
    <property type="entry name" value="HTH_GNTR"/>
    <property type="match status" value="1"/>
</dbReference>
<keyword evidence="7" id="KW-1185">Reference proteome</keyword>
<evidence type="ECO:0000313" key="7">
    <source>
        <dbReference type="Proteomes" id="UP000001176"/>
    </source>
</evidence>
<dbReference type="GO" id="GO:0003677">
    <property type="term" value="F:DNA binding"/>
    <property type="evidence" value="ECO:0007669"/>
    <property type="project" value="UniProtKB-KW"/>
</dbReference>
<proteinExistence type="predicted"/>
<dbReference type="EMBL" id="AM889285">
    <property type="protein sequence ID" value="CAP56632.1"/>
    <property type="molecule type" value="Genomic_DNA"/>
</dbReference>
<dbReference type="PANTHER" id="PTHR44846:SF1">
    <property type="entry name" value="MANNOSYL-D-GLYCERATE TRANSPORT_METABOLISM SYSTEM REPRESSOR MNGR-RELATED"/>
    <property type="match status" value="1"/>
</dbReference>
<feature type="compositionally biased region" description="Basic and acidic residues" evidence="4">
    <location>
        <begin position="254"/>
        <end position="263"/>
    </location>
</feature>
<gene>
    <name evidence="6" type="ordered locus">GDI2689</name>
</gene>
<dbReference type="PRINTS" id="PR00035">
    <property type="entry name" value="HTHGNTR"/>
</dbReference>
<evidence type="ECO:0000256" key="4">
    <source>
        <dbReference type="SAM" id="MobiDB-lite"/>
    </source>
</evidence>
<feature type="compositionally biased region" description="Basic residues" evidence="4">
    <location>
        <begin position="281"/>
        <end position="291"/>
    </location>
</feature>
<evidence type="ECO:0000259" key="5">
    <source>
        <dbReference type="PROSITE" id="PS50949"/>
    </source>
</evidence>
<dbReference type="Proteomes" id="UP000001176">
    <property type="component" value="Chromosome"/>
</dbReference>
<dbReference type="Pfam" id="PF07702">
    <property type="entry name" value="UTRA"/>
    <property type="match status" value="1"/>
</dbReference>
<feature type="domain" description="HTH gntR-type" evidence="5">
    <location>
        <begin position="19"/>
        <end position="85"/>
    </location>
</feature>
<protein>
    <submittedName>
        <fullName evidence="6">Putative transcriptional regulator, GntR family</fullName>
    </submittedName>
</protein>
<dbReference type="KEGG" id="gdi:GDI2689"/>
<dbReference type="InterPro" id="IPR028978">
    <property type="entry name" value="Chorismate_lyase_/UTRA_dom_sf"/>
</dbReference>
<dbReference type="SMART" id="SM00866">
    <property type="entry name" value="UTRA"/>
    <property type="match status" value="1"/>
</dbReference>
<dbReference type="InterPro" id="IPR036390">
    <property type="entry name" value="WH_DNA-bd_sf"/>
</dbReference>
<organism evidence="6 7">
    <name type="scientific">Gluconacetobacter diazotrophicus (strain ATCC 49037 / DSM 5601 / CCUG 37298 / CIP 103539 / LMG 7603 / PAl5)</name>
    <dbReference type="NCBI Taxonomy" id="272568"/>
    <lineage>
        <taxon>Bacteria</taxon>
        <taxon>Pseudomonadati</taxon>
        <taxon>Pseudomonadota</taxon>
        <taxon>Alphaproteobacteria</taxon>
        <taxon>Acetobacterales</taxon>
        <taxon>Acetobacteraceae</taxon>
        <taxon>Gluconacetobacter</taxon>
    </lineage>
</organism>
<dbReference type="Gene3D" id="1.10.10.10">
    <property type="entry name" value="Winged helix-like DNA-binding domain superfamily/Winged helix DNA-binding domain"/>
    <property type="match status" value="1"/>
</dbReference>
<dbReference type="InterPro" id="IPR000524">
    <property type="entry name" value="Tscrpt_reg_HTH_GntR"/>
</dbReference>
<evidence type="ECO:0000256" key="1">
    <source>
        <dbReference type="ARBA" id="ARBA00023015"/>
    </source>
</evidence>